<gene>
    <name evidence="2" type="ORF">Rsub_04786</name>
</gene>
<feature type="region of interest" description="Disordered" evidence="1">
    <location>
        <begin position="446"/>
        <end position="468"/>
    </location>
</feature>
<sequence>MLQRARDASKRCTGLVGSGGDAVGDDPPSAATVAAAREARAAARAEHARALEEAATHRLEARLAATGATHVVAGAAAGVAVAGNSSTREGEQQQQPVNTERQPASAAASNYSGLEGFTPQWVLLESNQWRKRVQVLQRFVSAARVVVYRRRAQKRLERLKGIAARIAGGAGDDGGGAEVAEAAQALLRTDACSGGGSGGGGSGSSVAGAVAVDDWPRWREDAFAASDYPSALTEAAAAAYADFEELEPEPLVAEWEYKLLGHAPEDLFGLVPYAPPLHDAPLLTGTPEDCAAPRPAAPLPEAALRAALGEGLPEAMRTLPLAAFEIGSRPLGLGVHVLPRPEWGIDADAPLQPALLPVRASALSEAPGSCAARALVGAPVLAQRWLLARGPWEVDPPPPPTAPRRAEPSELLLDREEDSDKPRPSPRIPDAAALAAYLPPAAAAGGGAAAGAGAGGEGGGERARGPMRRAAAAALPGARAAAALDTERGAAAAAGVAAVEARAAAFNSGLRRPHRAAVKL</sequence>
<keyword evidence="3" id="KW-1185">Reference proteome</keyword>
<dbReference type="AlphaFoldDB" id="A0A2V0P1P6"/>
<reference evidence="2 3" key="1">
    <citation type="journal article" date="2018" name="Sci. Rep.">
        <title>Raphidocelis subcapitata (=Pseudokirchneriella subcapitata) provides an insight into genome evolution and environmental adaptations in the Sphaeropleales.</title>
        <authorList>
            <person name="Suzuki S."/>
            <person name="Yamaguchi H."/>
            <person name="Nakajima N."/>
            <person name="Kawachi M."/>
        </authorList>
    </citation>
    <scope>NUCLEOTIDE SEQUENCE [LARGE SCALE GENOMIC DNA]</scope>
    <source>
        <strain evidence="2 3">NIES-35</strain>
    </source>
</reference>
<dbReference type="GO" id="GO:0044458">
    <property type="term" value="P:motile cilium assembly"/>
    <property type="evidence" value="ECO:0007669"/>
    <property type="project" value="TreeGrafter"/>
</dbReference>
<comment type="caution">
    <text evidence="2">The sequence shown here is derived from an EMBL/GenBank/DDBJ whole genome shotgun (WGS) entry which is preliminary data.</text>
</comment>
<dbReference type="OrthoDB" id="5538672at2759"/>
<dbReference type="PANTHER" id="PTHR46500">
    <property type="entry name" value="CILIA- AND FLAGELLA-ASSOCIATED PROTEIN 221"/>
    <property type="match status" value="1"/>
</dbReference>
<feature type="region of interest" description="Disordered" evidence="1">
    <location>
        <begin position="83"/>
        <end position="109"/>
    </location>
</feature>
<dbReference type="InterPro" id="IPR029676">
    <property type="entry name" value="CFAP221"/>
</dbReference>
<evidence type="ECO:0000256" key="1">
    <source>
        <dbReference type="SAM" id="MobiDB-lite"/>
    </source>
</evidence>
<organism evidence="2 3">
    <name type="scientific">Raphidocelis subcapitata</name>
    <dbReference type="NCBI Taxonomy" id="307507"/>
    <lineage>
        <taxon>Eukaryota</taxon>
        <taxon>Viridiplantae</taxon>
        <taxon>Chlorophyta</taxon>
        <taxon>core chlorophytes</taxon>
        <taxon>Chlorophyceae</taxon>
        <taxon>CS clade</taxon>
        <taxon>Sphaeropleales</taxon>
        <taxon>Selenastraceae</taxon>
        <taxon>Raphidocelis</taxon>
    </lineage>
</organism>
<dbReference type="GO" id="GO:0097729">
    <property type="term" value="C:9+2 motile cilium"/>
    <property type="evidence" value="ECO:0007669"/>
    <property type="project" value="TreeGrafter"/>
</dbReference>
<dbReference type="EMBL" id="BDRX01000022">
    <property type="protein sequence ID" value="GBF91117.1"/>
    <property type="molecule type" value="Genomic_DNA"/>
</dbReference>
<feature type="compositionally biased region" description="Gly residues" evidence="1">
    <location>
        <begin position="446"/>
        <end position="458"/>
    </location>
</feature>
<feature type="region of interest" description="Disordered" evidence="1">
    <location>
        <begin position="1"/>
        <end position="29"/>
    </location>
</feature>
<feature type="compositionally biased region" description="Basic and acidic residues" evidence="1">
    <location>
        <begin position="404"/>
        <end position="423"/>
    </location>
</feature>
<feature type="region of interest" description="Disordered" evidence="1">
    <location>
        <begin position="390"/>
        <end position="428"/>
    </location>
</feature>
<accession>A0A2V0P1P6</accession>
<dbReference type="GO" id="GO:0003341">
    <property type="term" value="P:cilium movement"/>
    <property type="evidence" value="ECO:0007669"/>
    <property type="project" value="InterPro"/>
</dbReference>
<dbReference type="PANTHER" id="PTHR46500:SF1">
    <property type="entry name" value="CILIA- AND FLAGELLA-ASSOCIATED PROTEIN 221"/>
    <property type="match status" value="1"/>
</dbReference>
<protein>
    <submittedName>
        <fullName evidence="2">Uncharacterized protein</fullName>
    </submittedName>
</protein>
<dbReference type="Proteomes" id="UP000247498">
    <property type="component" value="Unassembled WGS sequence"/>
</dbReference>
<proteinExistence type="predicted"/>
<feature type="compositionally biased region" description="Basic and acidic residues" evidence="1">
    <location>
        <begin position="1"/>
        <end position="10"/>
    </location>
</feature>
<dbReference type="STRING" id="307507.A0A2V0P1P6"/>
<feature type="compositionally biased region" description="Polar residues" evidence="1">
    <location>
        <begin position="84"/>
        <end position="109"/>
    </location>
</feature>
<dbReference type="InParanoid" id="A0A2V0P1P6"/>
<name>A0A2V0P1P6_9CHLO</name>
<evidence type="ECO:0000313" key="3">
    <source>
        <dbReference type="Proteomes" id="UP000247498"/>
    </source>
</evidence>
<evidence type="ECO:0000313" key="2">
    <source>
        <dbReference type="EMBL" id="GBF91117.1"/>
    </source>
</evidence>